<feature type="chain" id="PRO_5021922832" evidence="1">
    <location>
        <begin position="23"/>
        <end position="191"/>
    </location>
</feature>
<accession>A0A523UPB0</accession>
<protein>
    <submittedName>
        <fullName evidence="2">Uncharacterized protein</fullName>
    </submittedName>
</protein>
<evidence type="ECO:0000256" key="1">
    <source>
        <dbReference type="SAM" id="SignalP"/>
    </source>
</evidence>
<dbReference type="AlphaFoldDB" id="A0A523UPB0"/>
<feature type="signal peptide" evidence="1">
    <location>
        <begin position="1"/>
        <end position="22"/>
    </location>
</feature>
<gene>
    <name evidence="2" type="ORF">E3J62_11205</name>
</gene>
<proteinExistence type="predicted"/>
<organism evidence="2 3">
    <name type="scientific">candidate division TA06 bacterium</name>
    <dbReference type="NCBI Taxonomy" id="2250710"/>
    <lineage>
        <taxon>Bacteria</taxon>
        <taxon>Bacteria division TA06</taxon>
    </lineage>
</organism>
<dbReference type="Proteomes" id="UP000315525">
    <property type="component" value="Unassembled WGS sequence"/>
</dbReference>
<keyword evidence="1" id="KW-0732">Signal</keyword>
<reference evidence="2 3" key="1">
    <citation type="submission" date="2019-03" db="EMBL/GenBank/DDBJ databases">
        <title>Metabolic potential of uncultured bacteria and archaea associated with petroleum seepage in deep-sea sediments.</title>
        <authorList>
            <person name="Dong X."/>
            <person name="Hubert C."/>
        </authorList>
    </citation>
    <scope>NUCLEOTIDE SEQUENCE [LARGE SCALE GENOMIC DNA]</scope>
    <source>
        <strain evidence="2">E44_bin18</strain>
    </source>
</reference>
<dbReference type="EMBL" id="SOJN01000137">
    <property type="protein sequence ID" value="TET44141.1"/>
    <property type="molecule type" value="Genomic_DNA"/>
</dbReference>
<sequence>MAKKIFVGIVLAAFAVCAVAVAQQRKSIDQSKFGTVKVNRTQPPIVKSSGILVIPSHINYQGYITDDVGDPINDTLNMTFRIYSISTGGSELWNENHPAVEVDAGLFNEVLGISNPIPDRVFALGESRWLELQVEAQTMSPRTEITSVAYAYRSVKTDTADYALNAPPAATGSFQEMTCIPLFRAVSVSEP</sequence>
<comment type="caution">
    <text evidence="2">The sequence shown here is derived from an EMBL/GenBank/DDBJ whole genome shotgun (WGS) entry which is preliminary data.</text>
</comment>
<evidence type="ECO:0000313" key="2">
    <source>
        <dbReference type="EMBL" id="TET44141.1"/>
    </source>
</evidence>
<evidence type="ECO:0000313" key="3">
    <source>
        <dbReference type="Proteomes" id="UP000315525"/>
    </source>
</evidence>
<name>A0A523UPB0_UNCT6</name>